<keyword evidence="7" id="KW-0067">ATP-binding</keyword>
<dbReference type="InterPro" id="IPR004358">
    <property type="entry name" value="Sig_transdc_His_kin-like_C"/>
</dbReference>
<dbReference type="InterPro" id="IPR013655">
    <property type="entry name" value="PAS_fold_3"/>
</dbReference>
<evidence type="ECO:0000256" key="3">
    <source>
        <dbReference type="ARBA" id="ARBA00022553"/>
    </source>
</evidence>
<dbReference type="SMART" id="SM00388">
    <property type="entry name" value="HisKA"/>
    <property type="match status" value="1"/>
</dbReference>
<dbReference type="CDD" id="cd18161">
    <property type="entry name" value="REC_hyHK_blue-like"/>
    <property type="match status" value="1"/>
</dbReference>
<evidence type="ECO:0000256" key="2">
    <source>
        <dbReference type="ARBA" id="ARBA00012438"/>
    </source>
</evidence>
<dbReference type="Pfam" id="PF00989">
    <property type="entry name" value="PAS"/>
    <property type="match status" value="1"/>
</dbReference>
<dbReference type="PROSITE" id="PS50113">
    <property type="entry name" value="PAC"/>
    <property type="match status" value="2"/>
</dbReference>
<reference evidence="15 16" key="1">
    <citation type="submission" date="2023-11" db="EMBL/GenBank/DDBJ databases">
        <title>MicrobeMod: A computational toolkit for identifying prokaryotic methylation and restriction-modification with nanopore sequencing.</title>
        <authorList>
            <person name="Crits-Christoph A."/>
            <person name="Kang S.C."/>
            <person name="Lee H."/>
            <person name="Ostrov N."/>
        </authorList>
    </citation>
    <scope>NUCLEOTIDE SEQUENCE [LARGE SCALE GENOMIC DNA]</scope>
    <source>
        <strain evidence="15 16">ATCC 25935</strain>
    </source>
</reference>
<feature type="domain" description="Response regulatory" evidence="12">
    <location>
        <begin position="891"/>
        <end position="998"/>
    </location>
</feature>
<protein>
    <recommendedName>
        <fullName evidence="2">histidine kinase</fullName>
        <ecNumber evidence="2">2.7.13.3</ecNumber>
    </recommendedName>
</protein>
<dbReference type="CDD" id="cd00130">
    <property type="entry name" value="PAS"/>
    <property type="match status" value="2"/>
</dbReference>
<evidence type="ECO:0000259" key="12">
    <source>
        <dbReference type="PROSITE" id="PS50110"/>
    </source>
</evidence>
<proteinExistence type="predicted"/>
<dbReference type="Proteomes" id="UP001326110">
    <property type="component" value="Chromosome"/>
</dbReference>
<evidence type="ECO:0000259" key="11">
    <source>
        <dbReference type="PROSITE" id="PS50109"/>
    </source>
</evidence>
<dbReference type="InterPro" id="IPR011006">
    <property type="entry name" value="CheY-like_superfamily"/>
</dbReference>
<dbReference type="PROSITE" id="PS50112">
    <property type="entry name" value="PAS"/>
    <property type="match status" value="2"/>
</dbReference>
<dbReference type="Pfam" id="PF02518">
    <property type="entry name" value="HATPase_c"/>
    <property type="match status" value="1"/>
</dbReference>
<dbReference type="InterPro" id="IPR000014">
    <property type="entry name" value="PAS"/>
</dbReference>
<dbReference type="InterPro" id="IPR013656">
    <property type="entry name" value="PAS_4"/>
</dbReference>
<dbReference type="SMART" id="SM00086">
    <property type="entry name" value="PAC"/>
    <property type="match status" value="3"/>
</dbReference>
<dbReference type="Gene3D" id="3.40.50.2300">
    <property type="match status" value="2"/>
</dbReference>
<dbReference type="RefSeq" id="WP_020647634.1">
    <property type="nucleotide sequence ID" value="NZ_CP140152.1"/>
</dbReference>
<name>A0ABZ0XS25_9BURK</name>
<feature type="modified residue" description="4-aspartylphosphate" evidence="9">
    <location>
        <position position="940"/>
    </location>
</feature>
<dbReference type="SUPFAM" id="SSF52172">
    <property type="entry name" value="CheY-like"/>
    <property type="match status" value="2"/>
</dbReference>
<dbReference type="Pfam" id="PF08448">
    <property type="entry name" value="PAS_4"/>
    <property type="match status" value="1"/>
</dbReference>
<dbReference type="InterPro" id="IPR001610">
    <property type="entry name" value="PAC"/>
</dbReference>
<dbReference type="NCBIfam" id="TIGR00229">
    <property type="entry name" value="sensory_box"/>
    <property type="match status" value="2"/>
</dbReference>
<evidence type="ECO:0000256" key="6">
    <source>
        <dbReference type="ARBA" id="ARBA00022777"/>
    </source>
</evidence>
<comment type="catalytic activity">
    <reaction evidence="1">
        <text>ATP + protein L-histidine = ADP + protein N-phospho-L-histidine.</text>
        <dbReference type="EC" id="2.7.13.3"/>
    </reaction>
</comment>
<feature type="region of interest" description="Disordered" evidence="10">
    <location>
        <begin position="855"/>
        <end position="891"/>
    </location>
</feature>
<dbReference type="InterPro" id="IPR001789">
    <property type="entry name" value="Sig_transdc_resp-reg_receiver"/>
</dbReference>
<accession>A0ABZ0XS25</accession>
<dbReference type="SUPFAM" id="SSF55874">
    <property type="entry name" value="ATPase domain of HSP90 chaperone/DNA topoisomerase II/histidine kinase"/>
    <property type="match status" value="1"/>
</dbReference>
<feature type="domain" description="PAS" evidence="13">
    <location>
        <begin position="163"/>
        <end position="233"/>
    </location>
</feature>
<feature type="compositionally biased region" description="Low complexity" evidence="10">
    <location>
        <begin position="855"/>
        <end position="872"/>
    </location>
</feature>
<dbReference type="PRINTS" id="PR00344">
    <property type="entry name" value="BCTRLSENSOR"/>
</dbReference>
<dbReference type="SMART" id="SM00448">
    <property type="entry name" value="REC"/>
    <property type="match status" value="2"/>
</dbReference>
<evidence type="ECO:0000256" key="5">
    <source>
        <dbReference type="ARBA" id="ARBA00022741"/>
    </source>
</evidence>
<organism evidence="15 16">
    <name type="scientific">Duganella zoogloeoides</name>
    <dbReference type="NCBI Taxonomy" id="75659"/>
    <lineage>
        <taxon>Bacteria</taxon>
        <taxon>Pseudomonadati</taxon>
        <taxon>Pseudomonadota</taxon>
        <taxon>Betaproteobacteria</taxon>
        <taxon>Burkholderiales</taxon>
        <taxon>Oxalobacteraceae</taxon>
        <taxon>Telluria group</taxon>
        <taxon>Duganella</taxon>
    </lineage>
</organism>
<dbReference type="Pfam" id="PF08447">
    <property type="entry name" value="PAS_3"/>
    <property type="match status" value="1"/>
</dbReference>
<dbReference type="InterPro" id="IPR005467">
    <property type="entry name" value="His_kinase_dom"/>
</dbReference>
<evidence type="ECO:0000256" key="1">
    <source>
        <dbReference type="ARBA" id="ARBA00000085"/>
    </source>
</evidence>
<feature type="domain" description="PAC" evidence="14">
    <location>
        <begin position="109"/>
        <end position="162"/>
    </location>
</feature>
<dbReference type="SMART" id="SM00387">
    <property type="entry name" value="HATPase_c"/>
    <property type="match status" value="1"/>
</dbReference>
<dbReference type="SMART" id="SM00091">
    <property type="entry name" value="PAS"/>
    <property type="match status" value="2"/>
</dbReference>
<dbReference type="SUPFAM" id="SSF55785">
    <property type="entry name" value="PYP-like sensor domain (PAS domain)"/>
    <property type="match status" value="3"/>
</dbReference>
<feature type="domain" description="Histidine kinase" evidence="11">
    <location>
        <begin position="432"/>
        <end position="655"/>
    </location>
</feature>
<keyword evidence="4" id="KW-0808">Transferase</keyword>
<dbReference type="InterPro" id="IPR035965">
    <property type="entry name" value="PAS-like_dom_sf"/>
</dbReference>
<keyword evidence="3 9" id="KW-0597">Phosphoprotein</keyword>
<feature type="compositionally biased region" description="Basic and acidic residues" evidence="10">
    <location>
        <begin position="873"/>
        <end position="891"/>
    </location>
</feature>
<keyword evidence="5" id="KW-0547">Nucleotide-binding</keyword>
<feature type="domain" description="PAS" evidence="13">
    <location>
        <begin position="293"/>
        <end position="363"/>
    </location>
</feature>
<dbReference type="CDD" id="cd16919">
    <property type="entry name" value="HATPase_CckA-like"/>
    <property type="match status" value="1"/>
</dbReference>
<evidence type="ECO:0000256" key="7">
    <source>
        <dbReference type="ARBA" id="ARBA00022840"/>
    </source>
</evidence>
<keyword evidence="8" id="KW-0902">Two-component regulatory system</keyword>
<dbReference type="InterPro" id="IPR003594">
    <property type="entry name" value="HATPase_dom"/>
</dbReference>
<dbReference type="EMBL" id="CP140152">
    <property type="protein sequence ID" value="WQH02545.1"/>
    <property type="molecule type" value="Genomic_DNA"/>
</dbReference>
<dbReference type="PANTHER" id="PTHR43065">
    <property type="entry name" value="SENSOR HISTIDINE KINASE"/>
    <property type="match status" value="1"/>
</dbReference>
<evidence type="ECO:0000313" key="15">
    <source>
        <dbReference type="EMBL" id="WQH02545.1"/>
    </source>
</evidence>
<dbReference type="InterPro" id="IPR003661">
    <property type="entry name" value="HisK_dim/P_dom"/>
</dbReference>
<dbReference type="PROSITE" id="PS50109">
    <property type="entry name" value="HIS_KIN"/>
    <property type="match status" value="1"/>
</dbReference>
<keyword evidence="6" id="KW-0418">Kinase</keyword>
<feature type="modified residue" description="4-aspartylphosphate" evidence="9">
    <location>
        <position position="725"/>
    </location>
</feature>
<dbReference type="SUPFAM" id="SSF47384">
    <property type="entry name" value="Homodimeric domain of signal transducing histidine kinase"/>
    <property type="match status" value="1"/>
</dbReference>
<dbReference type="InterPro" id="IPR036890">
    <property type="entry name" value="HATPase_C_sf"/>
</dbReference>
<dbReference type="InterPro" id="IPR000700">
    <property type="entry name" value="PAS-assoc_C"/>
</dbReference>
<feature type="domain" description="Response regulatory" evidence="12">
    <location>
        <begin position="675"/>
        <end position="791"/>
    </location>
</feature>
<dbReference type="PANTHER" id="PTHR43065:SF42">
    <property type="entry name" value="TWO-COMPONENT SENSOR PPRA"/>
    <property type="match status" value="1"/>
</dbReference>
<evidence type="ECO:0000259" key="13">
    <source>
        <dbReference type="PROSITE" id="PS50112"/>
    </source>
</evidence>
<dbReference type="PROSITE" id="PS50110">
    <property type="entry name" value="RESPONSE_REGULATORY"/>
    <property type="match status" value="2"/>
</dbReference>
<evidence type="ECO:0000256" key="10">
    <source>
        <dbReference type="SAM" id="MobiDB-lite"/>
    </source>
</evidence>
<dbReference type="Gene3D" id="1.10.287.130">
    <property type="match status" value="1"/>
</dbReference>
<dbReference type="Gene3D" id="3.30.565.10">
    <property type="entry name" value="Histidine kinase-like ATPase, C-terminal domain"/>
    <property type="match status" value="1"/>
</dbReference>
<evidence type="ECO:0000256" key="9">
    <source>
        <dbReference type="PROSITE-ProRule" id="PRU00169"/>
    </source>
</evidence>
<evidence type="ECO:0000256" key="4">
    <source>
        <dbReference type="ARBA" id="ARBA00022679"/>
    </source>
</evidence>
<dbReference type="CDD" id="cd00082">
    <property type="entry name" value="HisKA"/>
    <property type="match status" value="1"/>
</dbReference>
<dbReference type="EC" id="2.7.13.3" evidence="2"/>
<sequence>MNYPFLNGGGHIAQIIASYDWAGTALGAIDTWSQSLKTTVSTMLRSTLPMVALLGDEGVMIYNDGYSEFAGRRHPMSLGSNVRESWPEVADHNDYVIRVALAGGTLAYKDQEMTLLRSGKPEQVWMNLDYAPILDEAGKPWGVLVVVVDTTDKIRAEQQLRASENTFRTLAQAIPSQVWSADADGSLNWFNEQVYRYSGTQPGQLTGDAWTAIVHADDSAKVAAAWRASVATAQNFEVEYRIRRADGAWRWHIVRAMPIIDDNGVVQRWVGTSTDIEDQKATASKLQLQVAERTAERDRMWRHATDVMLVTTLDGWITAANPAFTRLLGWDEAEIIGTSIHKIIHPDDAQSSLAEMDSLAQGHSTFKFENRTLRKGGGHAILSWTAVPDEGFIHAVGRDMTAERAAAEEMRRTSLKLQQAQKMEAIGKLTGGVAHDFNNLLQVISGNLQLLAADVADMPRAQRRVEQALAGVTRGAKLASYLLAFGRRQALDPRVVRIGRFIAGMEDMLRRSLGEEIEVETVISGGLWNTLVDTAQVENAVLNLCINARDAMDGVGKLTIEVGNAMLDDHYARNHPELSPGQYVMIAVSDTGAGMSPEIMAQAFDPFFSTKPEGKGSGLGLSMVYGFVRQSGGHVQIYSEPGCGTTVKLYLPRSTDIEDAPAPPETRAVVGGQETILVAEDDEGVRATVVEMLGELGYRVLKASDAASALSIIDSGMPIDLLFTDVVMPGPLRSPDLARKARERLPGIAVLFTSGYTENAIVHGGRLDAGVDLLGKPYTREALARKVRHVLANRQHAAQLAAQPAAAMLAQLARRAEVVEAPEMAEQAEHAELAEAGDAADTSADTTDMAAIPATTTMAPDPVPGQPAGQPAADRRDGGRRDAGRRDAGRRILLVEDEPELRETTAELLELLGHQVSACGDASSALAALDGGEFDIMLTDISLPDLSGEVLAARALALRPGLRVIFASGQTPRSMLDGAQLLLKPFSIDQLVEALARI</sequence>
<dbReference type="GeneID" id="43161888"/>
<dbReference type="Gene3D" id="3.30.450.20">
    <property type="entry name" value="PAS domain"/>
    <property type="match status" value="3"/>
</dbReference>
<evidence type="ECO:0000259" key="14">
    <source>
        <dbReference type="PROSITE" id="PS50113"/>
    </source>
</evidence>
<dbReference type="InterPro" id="IPR013767">
    <property type="entry name" value="PAS_fold"/>
</dbReference>
<dbReference type="InterPro" id="IPR036097">
    <property type="entry name" value="HisK_dim/P_sf"/>
</dbReference>
<dbReference type="Pfam" id="PF00072">
    <property type="entry name" value="Response_reg"/>
    <property type="match status" value="2"/>
</dbReference>
<keyword evidence="16" id="KW-1185">Reference proteome</keyword>
<gene>
    <name evidence="15" type="ORF">SR858_15835</name>
</gene>
<evidence type="ECO:0000313" key="16">
    <source>
        <dbReference type="Proteomes" id="UP001326110"/>
    </source>
</evidence>
<evidence type="ECO:0000256" key="8">
    <source>
        <dbReference type="ARBA" id="ARBA00023012"/>
    </source>
</evidence>
<feature type="domain" description="PAC" evidence="14">
    <location>
        <begin position="236"/>
        <end position="288"/>
    </location>
</feature>